<sequence length="485" mass="53355">MLVSRRMRCVHAAASFPRCFRAIHKTVEKRPLTASQQHGHREYAFHTPAGSRSRTLELMASSTPSLAESIRNIPLLLEDLFLPRDHTTSTSPDYLPYVRYQFIASVAGSTCGVLSMQSLLFAIGLQSGAIPMAAALNWVIKDGLGQFGGVLFASLVNHRFDADPKRWRMVSAFAMDAATLVEILTPLCPAYFLPMAATANVAKNISWLSSSATRAGFHYSFAQKENLADITAKAGSQSIASSIVGTALGIAISPIVGSATANVAAAFGVLSAIHLVSIYKSLSIVALHTLNQQRLHLVIDHYWQGHDRSTTHLANENPILSPSEVSANEAFVLRFQSGYPSRFQRTSVALSSRLDKLRLETLDTFANERYLLQVDDDVASRRGARVVHLLLHADATSVDVLKGHLHLVRLRMLLEDGHLSPAAAMEQSRHDVHRAVQSTHVRTSVADHFINHMLDSDWHCDHLLVEETVARYRIHAADTNARQPE</sequence>
<organism evidence="4">
    <name type="scientific">Aphanomyces invadans</name>
    <dbReference type="NCBI Taxonomy" id="157072"/>
    <lineage>
        <taxon>Eukaryota</taxon>
        <taxon>Sar</taxon>
        <taxon>Stramenopiles</taxon>
        <taxon>Oomycota</taxon>
        <taxon>Saprolegniomycetes</taxon>
        <taxon>Saprolegniales</taxon>
        <taxon>Verrucalvaceae</taxon>
        <taxon>Aphanomyces</taxon>
    </lineage>
</organism>
<name>A0A024TGH2_9STRA</name>
<reference evidence="4" key="1">
    <citation type="submission" date="2013-12" db="EMBL/GenBank/DDBJ databases">
        <title>The Genome Sequence of Aphanomyces invadans NJM9701.</title>
        <authorList>
            <consortium name="The Broad Institute Genomics Platform"/>
            <person name="Russ C."/>
            <person name="Tyler B."/>
            <person name="van West P."/>
            <person name="Dieguez-Uribeondo J."/>
            <person name="Young S.K."/>
            <person name="Zeng Q."/>
            <person name="Gargeya S."/>
            <person name="Fitzgerald M."/>
            <person name="Abouelleil A."/>
            <person name="Alvarado L."/>
            <person name="Chapman S.B."/>
            <person name="Gainer-Dewar J."/>
            <person name="Goldberg J."/>
            <person name="Griggs A."/>
            <person name="Gujja S."/>
            <person name="Hansen M."/>
            <person name="Howarth C."/>
            <person name="Imamovic A."/>
            <person name="Ireland A."/>
            <person name="Larimer J."/>
            <person name="McCowan C."/>
            <person name="Murphy C."/>
            <person name="Pearson M."/>
            <person name="Poon T.W."/>
            <person name="Priest M."/>
            <person name="Roberts A."/>
            <person name="Saif S."/>
            <person name="Shea T."/>
            <person name="Sykes S."/>
            <person name="Wortman J."/>
            <person name="Nusbaum C."/>
            <person name="Birren B."/>
        </authorList>
    </citation>
    <scope>NUCLEOTIDE SEQUENCE [LARGE SCALE GENOMIC DNA]</scope>
    <source>
        <strain evidence="4">NJM9701</strain>
    </source>
</reference>
<protein>
    <recommendedName>
        <fullName evidence="5">Vitamin B6 photo-protection and homoeostasis-domain-containing protein</fullName>
    </recommendedName>
</protein>
<dbReference type="Pfam" id="PF24160">
    <property type="entry name" value="UVB_sens_C"/>
    <property type="match status" value="1"/>
</dbReference>
<dbReference type="PANTHER" id="PTHR12770">
    <property type="entry name" value="RUS1 FAMILY PROTEIN C16ORF58"/>
    <property type="match status" value="1"/>
</dbReference>
<feature type="domain" description="Protein root UVB sensitive/RUS" evidence="2">
    <location>
        <begin position="73"/>
        <end position="304"/>
    </location>
</feature>
<dbReference type="eggNOG" id="KOG4249">
    <property type="taxonomic scope" value="Eukaryota"/>
</dbReference>
<dbReference type="PANTHER" id="PTHR12770:SF22">
    <property type="entry name" value="PROTEIN ROOT UVB SENSITIVE 1, CHLOROPLASTIC"/>
    <property type="match status" value="1"/>
</dbReference>
<dbReference type="InterPro" id="IPR006968">
    <property type="entry name" value="RUS_fam"/>
</dbReference>
<dbReference type="Pfam" id="PF04884">
    <property type="entry name" value="UVB_sens_prot"/>
    <property type="match status" value="1"/>
</dbReference>
<evidence type="ECO:0000259" key="2">
    <source>
        <dbReference type="Pfam" id="PF04884"/>
    </source>
</evidence>
<evidence type="ECO:0000313" key="4">
    <source>
        <dbReference type="EMBL" id="ETV93260.1"/>
    </source>
</evidence>
<feature type="domain" description="Root UVB sensitive protein C-terminal" evidence="3">
    <location>
        <begin position="319"/>
        <end position="465"/>
    </location>
</feature>
<dbReference type="InterPro" id="IPR055412">
    <property type="entry name" value="UVB_sens_C"/>
</dbReference>
<dbReference type="VEuPathDB" id="FungiDB:H310_12695"/>
<dbReference type="GeneID" id="20089745"/>
<dbReference type="OrthoDB" id="19606at2759"/>
<evidence type="ECO:0000256" key="1">
    <source>
        <dbReference type="ARBA" id="ARBA00007558"/>
    </source>
</evidence>
<comment type="similarity">
    <text evidence="1">Belongs to the RUS1 family.</text>
</comment>
<evidence type="ECO:0008006" key="5">
    <source>
        <dbReference type="Google" id="ProtNLM"/>
    </source>
</evidence>
<dbReference type="InterPro" id="IPR054549">
    <property type="entry name" value="UVB_sens_RUS_dom"/>
</dbReference>
<gene>
    <name evidence="4" type="ORF">H310_12695</name>
</gene>
<dbReference type="RefSeq" id="XP_008878095.1">
    <property type="nucleotide sequence ID" value="XM_008879873.1"/>
</dbReference>
<dbReference type="EMBL" id="KI913993">
    <property type="protein sequence ID" value="ETV93260.1"/>
    <property type="molecule type" value="Genomic_DNA"/>
</dbReference>
<proteinExistence type="inferred from homology"/>
<accession>A0A024TGH2</accession>
<evidence type="ECO:0000259" key="3">
    <source>
        <dbReference type="Pfam" id="PF24160"/>
    </source>
</evidence>
<dbReference type="AlphaFoldDB" id="A0A024TGH2"/>